<proteinExistence type="inferred from homology"/>
<dbReference type="Proteomes" id="UP000199283">
    <property type="component" value="Unassembled WGS sequence"/>
</dbReference>
<gene>
    <name evidence="4" type="ORF">SAMN04488526_1114</name>
</gene>
<keyword evidence="2" id="KW-0521">NADP</keyword>
<dbReference type="InterPro" id="IPR002347">
    <property type="entry name" value="SDR_fam"/>
</dbReference>
<evidence type="ECO:0000313" key="5">
    <source>
        <dbReference type="Proteomes" id="UP000199283"/>
    </source>
</evidence>
<dbReference type="GO" id="GO:0016491">
    <property type="term" value="F:oxidoreductase activity"/>
    <property type="evidence" value="ECO:0007669"/>
    <property type="project" value="UniProtKB-KW"/>
</dbReference>
<sequence length="228" mass="23989">MPESKTLFITGASSGIGAQTARQAVAAGWNVGLFARSEDKIAKLAEELGDRTLALPGDVADRNAQAAALDRLTGKFGGIDAAFANAGTGVTASGTEGGDPAEWHDMIHANVMGVLYTAHAALPYLRKRKGHFVVTGSAAGRRHIKGSIYGAAKWFVHGFAGNLAEEMSEWGGRCTVVAPGMVDTEFFDEPDDSRLHPSDVADAVMHALDAPARADVREIFLMPNRNAG</sequence>
<keyword evidence="3" id="KW-0560">Oxidoreductase</keyword>
<dbReference type="Gene3D" id="3.40.50.720">
    <property type="entry name" value="NAD(P)-binding Rossmann-like Domain"/>
    <property type="match status" value="1"/>
</dbReference>
<dbReference type="EMBL" id="FNZQ01000001">
    <property type="protein sequence ID" value="SEK63907.1"/>
    <property type="molecule type" value="Genomic_DNA"/>
</dbReference>
<dbReference type="STRING" id="188906.SAMN04488526_1114"/>
<comment type="similarity">
    <text evidence="1">Belongs to the short-chain dehydrogenases/reductases (SDR) family.</text>
</comment>
<dbReference type="OrthoDB" id="9810935at2"/>
<dbReference type="PRINTS" id="PR00081">
    <property type="entry name" value="GDHRDH"/>
</dbReference>
<accession>A0A1H7IQC8</accession>
<name>A0A1H7IQC8_9RHOB</name>
<evidence type="ECO:0000256" key="1">
    <source>
        <dbReference type="ARBA" id="ARBA00006484"/>
    </source>
</evidence>
<reference evidence="4 5" key="1">
    <citation type="submission" date="2016-10" db="EMBL/GenBank/DDBJ databases">
        <authorList>
            <person name="de Groot N.N."/>
        </authorList>
    </citation>
    <scope>NUCLEOTIDE SEQUENCE [LARGE SCALE GENOMIC DNA]</scope>
    <source>
        <strain evidence="4 5">DSM 14858</strain>
    </source>
</reference>
<dbReference type="InterPro" id="IPR036291">
    <property type="entry name" value="NAD(P)-bd_dom_sf"/>
</dbReference>
<organism evidence="4 5">
    <name type="scientific">Jannaschia helgolandensis</name>
    <dbReference type="NCBI Taxonomy" id="188906"/>
    <lineage>
        <taxon>Bacteria</taxon>
        <taxon>Pseudomonadati</taxon>
        <taxon>Pseudomonadota</taxon>
        <taxon>Alphaproteobacteria</taxon>
        <taxon>Rhodobacterales</taxon>
        <taxon>Roseobacteraceae</taxon>
        <taxon>Jannaschia</taxon>
    </lineage>
</organism>
<dbReference type="AlphaFoldDB" id="A0A1H7IQC8"/>
<dbReference type="RefSeq" id="WP_092760480.1">
    <property type="nucleotide sequence ID" value="NZ_FNZQ01000001.1"/>
</dbReference>
<evidence type="ECO:0000256" key="3">
    <source>
        <dbReference type="ARBA" id="ARBA00023002"/>
    </source>
</evidence>
<dbReference type="PANTHER" id="PTHR43391:SF14">
    <property type="entry name" value="DEHYDROGENASE_REDUCTASE SDR FAMILY PROTEIN 7-LIKE"/>
    <property type="match status" value="1"/>
</dbReference>
<evidence type="ECO:0000313" key="4">
    <source>
        <dbReference type="EMBL" id="SEK63907.1"/>
    </source>
</evidence>
<keyword evidence="5" id="KW-1185">Reference proteome</keyword>
<dbReference type="Pfam" id="PF00106">
    <property type="entry name" value="adh_short"/>
    <property type="match status" value="1"/>
</dbReference>
<dbReference type="SUPFAM" id="SSF51735">
    <property type="entry name" value="NAD(P)-binding Rossmann-fold domains"/>
    <property type="match status" value="1"/>
</dbReference>
<protein>
    <submittedName>
        <fullName evidence="4">NADP-dependent 3-hydroxy acid dehydrogenase YdfG</fullName>
    </submittedName>
</protein>
<dbReference type="PANTHER" id="PTHR43391">
    <property type="entry name" value="RETINOL DEHYDROGENASE-RELATED"/>
    <property type="match status" value="1"/>
</dbReference>
<evidence type="ECO:0000256" key="2">
    <source>
        <dbReference type="ARBA" id="ARBA00022857"/>
    </source>
</evidence>